<evidence type="ECO:0000256" key="4">
    <source>
        <dbReference type="ARBA" id="ARBA00022989"/>
    </source>
</evidence>
<dbReference type="AlphaFoldDB" id="A0A4Q2IYT6"/>
<organism evidence="6 7">
    <name type="scientific">Sphingomonas desiccabilis</name>
    <dbReference type="NCBI Taxonomy" id="429134"/>
    <lineage>
        <taxon>Bacteria</taxon>
        <taxon>Pseudomonadati</taxon>
        <taxon>Pseudomonadota</taxon>
        <taxon>Alphaproteobacteria</taxon>
        <taxon>Sphingomonadales</taxon>
        <taxon>Sphingomonadaceae</taxon>
        <taxon>Sphingomonas</taxon>
    </lineage>
</organism>
<gene>
    <name evidence="6" type="ORF">EO081_02090</name>
</gene>
<accession>A0A4Q2IYT6</accession>
<evidence type="ECO:0000313" key="7">
    <source>
        <dbReference type="Proteomes" id="UP000292347"/>
    </source>
</evidence>
<name>A0A4Q2IYT6_9SPHN</name>
<dbReference type="InterPro" id="IPR019108">
    <property type="entry name" value="Caa3_assmbl_CtaG-rel"/>
</dbReference>
<evidence type="ECO:0000256" key="3">
    <source>
        <dbReference type="ARBA" id="ARBA00022692"/>
    </source>
</evidence>
<evidence type="ECO:0008006" key="8">
    <source>
        <dbReference type="Google" id="ProtNLM"/>
    </source>
</evidence>
<dbReference type="RefSeq" id="WP_129340291.1">
    <property type="nucleotide sequence ID" value="NZ_JACIDD010000001.1"/>
</dbReference>
<dbReference type="GO" id="GO:0005886">
    <property type="term" value="C:plasma membrane"/>
    <property type="evidence" value="ECO:0007669"/>
    <property type="project" value="UniProtKB-SubCell"/>
</dbReference>
<protein>
    <recommendedName>
        <fullName evidence="8">Cytochrome c oxidase assembly protein</fullName>
    </recommendedName>
</protein>
<keyword evidence="2" id="KW-1003">Cell membrane</keyword>
<proteinExistence type="predicted"/>
<dbReference type="Proteomes" id="UP000292347">
    <property type="component" value="Unassembled WGS sequence"/>
</dbReference>
<evidence type="ECO:0000256" key="2">
    <source>
        <dbReference type="ARBA" id="ARBA00022475"/>
    </source>
</evidence>
<dbReference type="OrthoDB" id="259025at2"/>
<evidence type="ECO:0000313" key="6">
    <source>
        <dbReference type="EMBL" id="RXZ34500.1"/>
    </source>
</evidence>
<sequence length="201" mass="20898">MKRGSLLAGAALLALGWLLSALGLGMVGHMAGHMIAVAIAAPLLAWGVVGTRYDFALRAPRLVHPLAMSLVELAVVWGWHLPAMRALADTQLAWLVLEQLSFLAAGILLWAAVLGAGGDRRVSGIGALLLTSMHMTLLGALIGLAPRPLYPMMAMHGSFAGLDPIEDQQLGGVVMLVIGGASYLLGALAMLGGLIRQEARA</sequence>
<keyword evidence="5" id="KW-0472">Membrane</keyword>
<reference evidence="6 7" key="1">
    <citation type="submission" date="2019-01" db="EMBL/GenBank/DDBJ databases">
        <title>Sphingomonas mucosissima sp. nov. and Sphingomonas desiccabilis sp. nov., from biological soil crusts in the Colorado Plateau, USA.</title>
        <authorList>
            <person name="Zhu D."/>
        </authorList>
    </citation>
    <scope>NUCLEOTIDE SEQUENCE [LARGE SCALE GENOMIC DNA]</scope>
    <source>
        <strain evidence="6 7">CP1D</strain>
    </source>
</reference>
<keyword evidence="7" id="KW-1185">Reference proteome</keyword>
<evidence type="ECO:0000256" key="5">
    <source>
        <dbReference type="ARBA" id="ARBA00023136"/>
    </source>
</evidence>
<comment type="caution">
    <text evidence="6">The sequence shown here is derived from an EMBL/GenBank/DDBJ whole genome shotgun (WGS) entry which is preliminary data.</text>
</comment>
<evidence type="ECO:0000256" key="1">
    <source>
        <dbReference type="ARBA" id="ARBA00004651"/>
    </source>
</evidence>
<comment type="subcellular location">
    <subcellularLocation>
        <location evidence="1">Cell membrane</location>
        <topology evidence="1">Multi-pass membrane protein</topology>
    </subcellularLocation>
</comment>
<dbReference type="EMBL" id="SDPT01000001">
    <property type="protein sequence ID" value="RXZ34500.1"/>
    <property type="molecule type" value="Genomic_DNA"/>
</dbReference>
<keyword evidence="3" id="KW-0812">Transmembrane</keyword>
<keyword evidence="4" id="KW-1133">Transmembrane helix</keyword>
<dbReference type="Pfam" id="PF09678">
    <property type="entry name" value="Caa3_CtaG"/>
    <property type="match status" value="1"/>
</dbReference>